<protein>
    <submittedName>
        <fullName evidence="1">Uncharacterized protein</fullName>
    </submittedName>
</protein>
<proteinExistence type="predicted"/>
<organism evidence="1 2">
    <name type="scientific">Yoonia sediminilitoris</name>
    <dbReference type="NCBI Taxonomy" id="1286148"/>
    <lineage>
        <taxon>Bacteria</taxon>
        <taxon>Pseudomonadati</taxon>
        <taxon>Pseudomonadota</taxon>
        <taxon>Alphaproteobacteria</taxon>
        <taxon>Rhodobacterales</taxon>
        <taxon>Paracoccaceae</taxon>
        <taxon>Yoonia</taxon>
    </lineage>
</organism>
<evidence type="ECO:0000313" key="1">
    <source>
        <dbReference type="EMBL" id="PUB18901.1"/>
    </source>
</evidence>
<keyword evidence="2" id="KW-1185">Reference proteome</keyword>
<accession>A0A2T6KQS5</accession>
<evidence type="ECO:0000313" key="2">
    <source>
        <dbReference type="Proteomes" id="UP000244523"/>
    </source>
</evidence>
<dbReference type="AlphaFoldDB" id="A0A2T6KQS5"/>
<dbReference type="EMBL" id="QBUD01000001">
    <property type="protein sequence ID" value="PUB18901.1"/>
    <property type="molecule type" value="Genomic_DNA"/>
</dbReference>
<sequence length="293" mass="32777">MQIAIHIGANCTDEDRLIKSLLKNADALARHRIAVPQPSLYRPVLRDLLQITGDTTIPDTARDDLLDAVLAQGDADRLVLSNGNFICIPKRIFDNGTFYGQAELKMRAFRRLFAQDQISLYLGIRNPATFLHETFTRSDAGSIGAFLGLMRPEEIKWSDVVRRIRQAVPDVPLTVWCNEDTPMLWDQIMQTMAGAPDAVQMVGGMDMLGSLITKKGQQALQTQYAKAAALSNAERHDIMAEIWETHALEGTAEHVVDLPELSADQIAQMTEDYDKDVNLIRQMPGVEMMLPFR</sequence>
<dbReference type="OrthoDB" id="7816979at2"/>
<dbReference type="Proteomes" id="UP000244523">
    <property type="component" value="Unassembled WGS sequence"/>
</dbReference>
<dbReference type="RefSeq" id="WP_108384600.1">
    <property type="nucleotide sequence ID" value="NZ_QBUD01000001.1"/>
</dbReference>
<reference evidence="1 2" key="1">
    <citation type="submission" date="2018-04" db="EMBL/GenBank/DDBJ databases">
        <title>Genomic Encyclopedia of Archaeal and Bacterial Type Strains, Phase II (KMG-II): from individual species to whole genera.</title>
        <authorList>
            <person name="Goeker M."/>
        </authorList>
    </citation>
    <scope>NUCLEOTIDE SEQUENCE [LARGE SCALE GENOMIC DNA]</scope>
    <source>
        <strain evidence="1 2">DSM 29955</strain>
    </source>
</reference>
<comment type="caution">
    <text evidence="1">The sequence shown here is derived from an EMBL/GenBank/DDBJ whole genome shotgun (WGS) entry which is preliminary data.</text>
</comment>
<name>A0A2T6KQS5_9RHOB</name>
<gene>
    <name evidence="1" type="ORF">C8N45_101492</name>
</gene>